<evidence type="ECO:0000313" key="1">
    <source>
        <dbReference type="EMBL" id="KAF1016385.1"/>
    </source>
</evidence>
<evidence type="ECO:0000313" key="2">
    <source>
        <dbReference type="Proteomes" id="UP000487117"/>
    </source>
</evidence>
<gene>
    <name evidence="1" type="ORF">GAK31_01883</name>
</gene>
<dbReference type="AlphaFoldDB" id="A0A7V8FIC3"/>
<name>A0A7V8FIC3_STEMA</name>
<dbReference type="SUPFAM" id="SSF53474">
    <property type="entry name" value="alpha/beta-Hydrolases"/>
    <property type="match status" value="1"/>
</dbReference>
<dbReference type="Pfam" id="PF10142">
    <property type="entry name" value="PhoPQ_related"/>
    <property type="match status" value="1"/>
</dbReference>
<organism evidence="1 2">
    <name type="scientific">Stenotrophomonas maltophilia</name>
    <name type="common">Pseudomonas maltophilia</name>
    <name type="synonym">Xanthomonas maltophilia</name>
    <dbReference type="NCBI Taxonomy" id="40324"/>
    <lineage>
        <taxon>Bacteria</taxon>
        <taxon>Pseudomonadati</taxon>
        <taxon>Pseudomonadota</taxon>
        <taxon>Gammaproteobacteria</taxon>
        <taxon>Lysobacterales</taxon>
        <taxon>Lysobacteraceae</taxon>
        <taxon>Stenotrophomonas</taxon>
        <taxon>Stenotrophomonas maltophilia group</taxon>
    </lineage>
</organism>
<accession>A0A7V8FIC3</accession>
<reference evidence="2" key="1">
    <citation type="journal article" date="2020" name="MBio">
        <title>Horizontal gene transfer to a defensive symbiont with a reduced genome amongst a multipartite beetle microbiome.</title>
        <authorList>
            <person name="Waterworth S.C."/>
            <person name="Florez L.V."/>
            <person name="Rees E.R."/>
            <person name="Hertweck C."/>
            <person name="Kaltenpoth M."/>
            <person name="Kwan J.C."/>
        </authorList>
    </citation>
    <scope>NUCLEOTIDE SEQUENCE [LARGE SCALE GENOMIC DNA]</scope>
</reference>
<dbReference type="PIRSF" id="PIRSF014728">
    <property type="entry name" value="PqaA"/>
    <property type="match status" value="1"/>
</dbReference>
<dbReference type="InterPro" id="IPR009199">
    <property type="entry name" value="PhoPQ-act_pathogen-rel_PqaA"/>
</dbReference>
<dbReference type="Proteomes" id="UP000487117">
    <property type="component" value="Unassembled WGS sequence"/>
</dbReference>
<evidence type="ECO:0008006" key="3">
    <source>
        <dbReference type="Google" id="ProtNLM"/>
    </source>
</evidence>
<dbReference type="PANTHER" id="PTHR31497:SF0">
    <property type="entry name" value="AUTOCRINE PROLIFERATION REPRESSOR PROTEIN A"/>
    <property type="match status" value="1"/>
</dbReference>
<sequence>MLGAVQKPPLLSQLAIEAVIQIRDRPGLPEEMTDVKAAVVLALLLAWSSQSAAATWDPAEVWPDYRRQQAAKPVDYRPLGVSPFDGGDRRAYQLHSQHWPSPASGGPWVHRVEVLVPRVPQPGPALLVINNGVPHEGGGRPVAAPSDFPPEVLERLVRTLGIAVVSIADVPPQAMTLPGDTRARTEDDLVAASWRRFLDAPSTHGQWPLHVPMAEAAVRAMDMADRELAEGLRPSYVVTGASKRGWTSWLLPLVDDRVSHLVPFVIDMNWQGFAPHIRQAYGQRWPVALSPYVQHGVTDAIGGPAFAELMQIVDPYTYLHGPRRQRLALPKLLVNASGDDFFAPDGAAYYLADLPGPTALRVAPNSDHGGIRRFTIDTLEPALRRWRAGRALPQLRSEWNAQASAFELKVEGDEQPQRALL</sequence>
<dbReference type="Gene3D" id="3.40.50.1820">
    <property type="entry name" value="alpha/beta hydrolase"/>
    <property type="match status" value="1"/>
</dbReference>
<dbReference type="PANTHER" id="PTHR31497">
    <property type="entry name" value="AUTOCRINE PROLIFERATION REPRESSOR PROTEIN A"/>
    <property type="match status" value="1"/>
</dbReference>
<dbReference type="InterPro" id="IPR029058">
    <property type="entry name" value="AB_hydrolase_fold"/>
</dbReference>
<protein>
    <recommendedName>
        <fullName evidence="3">PhoPQ-activated pathogenicity protein</fullName>
    </recommendedName>
</protein>
<comment type="caution">
    <text evidence="1">The sequence shown here is derived from an EMBL/GenBank/DDBJ whole genome shotgun (WGS) entry which is preliminary data.</text>
</comment>
<proteinExistence type="predicted"/>
<dbReference type="EMBL" id="WNDS01000002">
    <property type="protein sequence ID" value="KAF1016385.1"/>
    <property type="molecule type" value="Genomic_DNA"/>
</dbReference>